<gene>
    <name evidence="2" type="ORF">Amon01_000489800</name>
</gene>
<dbReference type="Proteomes" id="UP001165063">
    <property type="component" value="Unassembled WGS sequence"/>
</dbReference>
<keyword evidence="1" id="KW-0472">Membrane</keyword>
<keyword evidence="3" id="KW-1185">Reference proteome</keyword>
<comment type="caution">
    <text evidence="2">The sequence shown here is derived from an EMBL/GenBank/DDBJ whole genome shotgun (WGS) entry which is preliminary data.</text>
</comment>
<protein>
    <submittedName>
        <fullName evidence="2">Unnamed protein product</fullName>
    </submittedName>
</protein>
<keyword evidence="1" id="KW-1133">Transmembrane helix</keyword>
<proteinExistence type="predicted"/>
<evidence type="ECO:0000313" key="2">
    <source>
        <dbReference type="EMBL" id="GMG37993.1"/>
    </source>
</evidence>
<evidence type="ECO:0000256" key="1">
    <source>
        <dbReference type="SAM" id="Phobius"/>
    </source>
</evidence>
<dbReference type="AlphaFoldDB" id="A0A9W7DGE3"/>
<accession>A0A9W7DGE3</accession>
<name>A0A9W7DGE3_AMBMO</name>
<sequence length="79" mass="8955">MISHYRYSTGLMKVEIGILGILQGSVIAPLLFLLYTTPMLEQKNSGVQQTETNINSNIQEIDKKRHINISVLLHNIHPK</sequence>
<organism evidence="2 3">
    <name type="scientific">Ambrosiozyma monospora</name>
    <name type="common">Yeast</name>
    <name type="synonym">Endomycopsis monosporus</name>
    <dbReference type="NCBI Taxonomy" id="43982"/>
    <lineage>
        <taxon>Eukaryota</taxon>
        <taxon>Fungi</taxon>
        <taxon>Dikarya</taxon>
        <taxon>Ascomycota</taxon>
        <taxon>Saccharomycotina</taxon>
        <taxon>Pichiomycetes</taxon>
        <taxon>Pichiales</taxon>
        <taxon>Pichiaceae</taxon>
        <taxon>Ambrosiozyma</taxon>
    </lineage>
</organism>
<evidence type="ECO:0000313" key="3">
    <source>
        <dbReference type="Proteomes" id="UP001165063"/>
    </source>
</evidence>
<reference evidence="2" key="1">
    <citation type="submission" date="2023-04" db="EMBL/GenBank/DDBJ databases">
        <title>Ambrosiozyma monospora NBRC 1965.</title>
        <authorList>
            <person name="Ichikawa N."/>
            <person name="Sato H."/>
            <person name="Tonouchi N."/>
        </authorList>
    </citation>
    <scope>NUCLEOTIDE SEQUENCE</scope>
    <source>
        <strain evidence="2">NBRC 1965</strain>
    </source>
</reference>
<feature type="transmembrane region" description="Helical" evidence="1">
    <location>
        <begin position="16"/>
        <end position="35"/>
    </location>
</feature>
<dbReference type="EMBL" id="BSXU01002489">
    <property type="protein sequence ID" value="GMG37993.1"/>
    <property type="molecule type" value="Genomic_DNA"/>
</dbReference>
<keyword evidence="1" id="KW-0812">Transmembrane</keyword>